<dbReference type="Pfam" id="PF08962">
    <property type="entry name" value="Rv2632c-like"/>
    <property type="match status" value="1"/>
</dbReference>
<accession>A0A9W6VIT2</accession>
<evidence type="ECO:0008006" key="3">
    <source>
        <dbReference type="Google" id="ProtNLM"/>
    </source>
</evidence>
<dbReference type="EMBL" id="BSTI01000009">
    <property type="protein sequence ID" value="GLY67791.1"/>
    <property type="molecule type" value="Genomic_DNA"/>
</dbReference>
<proteinExistence type="predicted"/>
<dbReference type="Proteomes" id="UP001165136">
    <property type="component" value="Unassembled WGS sequence"/>
</dbReference>
<dbReference type="Gene3D" id="3.30.160.240">
    <property type="entry name" value="Rv1738"/>
    <property type="match status" value="1"/>
</dbReference>
<organism evidence="1 2">
    <name type="scientific">Amycolatopsis taiwanensis</name>
    <dbReference type="NCBI Taxonomy" id="342230"/>
    <lineage>
        <taxon>Bacteria</taxon>
        <taxon>Bacillati</taxon>
        <taxon>Actinomycetota</taxon>
        <taxon>Actinomycetes</taxon>
        <taxon>Pseudonocardiales</taxon>
        <taxon>Pseudonocardiaceae</taxon>
        <taxon>Amycolatopsis</taxon>
    </lineage>
</organism>
<dbReference type="SUPFAM" id="SSF143212">
    <property type="entry name" value="Rv2632c-like"/>
    <property type="match status" value="1"/>
</dbReference>
<protein>
    <recommendedName>
        <fullName evidence="3">DUF1876 domain-containing protein</fullName>
    </recommendedName>
</protein>
<dbReference type="AlphaFoldDB" id="A0A9W6VIT2"/>
<reference evidence="1" key="1">
    <citation type="submission" date="2023-03" db="EMBL/GenBank/DDBJ databases">
        <title>Amycolatopsis taiwanensis NBRC 103393.</title>
        <authorList>
            <person name="Ichikawa N."/>
            <person name="Sato H."/>
            <person name="Tonouchi N."/>
        </authorList>
    </citation>
    <scope>NUCLEOTIDE SEQUENCE</scope>
    <source>
        <strain evidence="1">NBRC 103393</strain>
    </source>
</reference>
<dbReference type="RefSeq" id="WP_027941829.1">
    <property type="nucleotide sequence ID" value="NZ_BSTI01000009.1"/>
</dbReference>
<gene>
    <name evidence="1" type="ORF">Atai01_44100</name>
</gene>
<keyword evidence="2" id="KW-1185">Reference proteome</keyword>
<evidence type="ECO:0000313" key="1">
    <source>
        <dbReference type="EMBL" id="GLY67791.1"/>
    </source>
</evidence>
<dbReference type="InterPro" id="IPR038070">
    <property type="entry name" value="Rv2632c-like_sf"/>
</dbReference>
<sequence length="88" mass="9828">MQEKHWNVDIVIDEHENRTRAHARLHNPDQTGVVGVGTARLNPSDVNVPEIGDELATARALNELAHRLLDAAAADIEHITHQKAHLHR</sequence>
<name>A0A9W6VIT2_9PSEU</name>
<dbReference type="InterPro" id="IPR015057">
    <property type="entry name" value="Rv2632c-like"/>
</dbReference>
<evidence type="ECO:0000313" key="2">
    <source>
        <dbReference type="Proteomes" id="UP001165136"/>
    </source>
</evidence>
<comment type="caution">
    <text evidence="1">The sequence shown here is derived from an EMBL/GenBank/DDBJ whole genome shotgun (WGS) entry which is preliminary data.</text>
</comment>